<organism evidence="2 3">
    <name type="scientific">Roseateles depolymerans</name>
    <dbReference type="NCBI Taxonomy" id="76731"/>
    <lineage>
        <taxon>Bacteria</taxon>
        <taxon>Pseudomonadati</taxon>
        <taxon>Pseudomonadota</taxon>
        <taxon>Betaproteobacteria</taxon>
        <taxon>Burkholderiales</taxon>
        <taxon>Sphaerotilaceae</taxon>
        <taxon>Roseateles</taxon>
    </lineage>
</organism>
<evidence type="ECO:0008006" key="4">
    <source>
        <dbReference type="Google" id="ProtNLM"/>
    </source>
</evidence>
<evidence type="ECO:0000256" key="1">
    <source>
        <dbReference type="SAM" id="SignalP"/>
    </source>
</evidence>
<gene>
    <name evidence="2" type="ORF">DI603_13805</name>
</gene>
<dbReference type="EMBL" id="QFOD01000012">
    <property type="protein sequence ID" value="PZP31000.1"/>
    <property type="molecule type" value="Genomic_DNA"/>
</dbReference>
<evidence type="ECO:0000313" key="3">
    <source>
        <dbReference type="Proteomes" id="UP000249633"/>
    </source>
</evidence>
<name>A0A2W5DR87_9BURK</name>
<comment type="caution">
    <text evidence="2">The sequence shown here is derived from an EMBL/GenBank/DDBJ whole genome shotgun (WGS) entry which is preliminary data.</text>
</comment>
<reference evidence="2 3" key="1">
    <citation type="submission" date="2017-08" db="EMBL/GenBank/DDBJ databases">
        <title>Infants hospitalized years apart are colonized by the same room-sourced microbial strains.</title>
        <authorList>
            <person name="Brooks B."/>
            <person name="Olm M.R."/>
            <person name="Firek B.A."/>
            <person name="Baker R."/>
            <person name="Thomas B.C."/>
            <person name="Morowitz M.J."/>
            <person name="Banfield J.F."/>
        </authorList>
    </citation>
    <scope>NUCLEOTIDE SEQUENCE [LARGE SCALE GENOMIC DNA]</scope>
    <source>
        <strain evidence="2">S2_012_000_R2_81</strain>
    </source>
</reference>
<sequence>MMNRRRALSAALGLFSLSSLSLAQQPAVTCTQGVGMLSQRMGKAWLCLGDNALAGRAEAVLRASENGFEQQLLQQLQRAATPEQAGSLRALRRRYEDYKSLMASAPSPDTQRELLNTASEMLTLAQLGSAPRGTTPWQAHLAARQRMLSQRVALLALAAPSGPGVDAVRRERQAVMYEFEAGLQTLRRAPGGSDSLRDGLTRAEALWQPLRQAVMTGNQPQPVFVASEQLLLALDDIATSCQQLSA</sequence>
<protein>
    <recommendedName>
        <fullName evidence="4">NarX-like N-terminal domain-containing protein</fullName>
    </recommendedName>
</protein>
<dbReference type="AlphaFoldDB" id="A0A2W5DR87"/>
<accession>A0A2W5DR87</accession>
<feature type="chain" id="PRO_5015946076" description="NarX-like N-terminal domain-containing protein" evidence="1">
    <location>
        <begin position="24"/>
        <end position="246"/>
    </location>
</feature>
<dbReference type="Proteomes" id="UP000249633">
    <property type="component" value="Unassembled WGS sequence"/>
</dbReference>
<proteinExistence type="predicted"/>
<evidence type="ECO:0000313" key="2">
    <source>
        <dbReference type="EMBL" id="PZP31000.1"/>
    </source>
</evidence>
<keyword evidence="1" id="KW-0732">Signal</keyword>
<feature type="signal peptide" evidence="1">
    <location>
        <begin position="1"/>
        <end position="23"/>
    </location>
</feature>